<feature type="region of interest" description="Disordered" evidence="2">
    <location>
        <begin position="469"/>
        <end position="552"/>
    </location>
</feature>
<feature type="compositionally biased region" description="Basic and acidic residues" evidence="2">
    <location>
        <begin position="498"/>
        <end position="515"/>
    </location>
</feature>
<dbReference type="GO" id="GO:1901135">
    <property type="term" value="P:carbohydrate derivative metabolic process"/>
    <property type="evidence" value="ECO:0007669"/>
    <property type="project" value="InterPro"/>
</dbReference>
<dbReference type="Pfam" id="PF22645">
    <property type="entry name" value="GKRP_SIS_N"/>
    <property type="match status" value="1"/>
</dbReference>
<dbReference type="GO" id="GO:0034504">
    <property type="term" value="P:protein localization to nucleus"/>
    <property type="evidence" value="ECO:0000318"/>
    <property type="project" value="GO_Central"/>
</dbReference>
<evidence type="ECO:0000259" key="4">
    <source>
        <dbReference type="Pfam" id="PF22645"/>
    </source>
</evidence>
<dbReference type="GO" id="GO:0070095">
    <property type="term" value="F:fructose-6-phosphate binding"/>
    <property type="evidence" value="ECO:0000318"/>
    <property type="project" value="GO_Central"/>
</dbReference>
<dbReference type="GO" id="GO:0141089">
    <property type="term" value="F:glucose sensor activity"/>
    <property type="evidence" value="ECO:0000318"/>
    <property type="project" value="GO_Central"/>
</dbReference>
<gene>
    <name evidence="5" type="ORF">KFL_009130020</name>
</gene>
<organism evidence="5 6">
    <name type="scientific">Klebsormidium nitens</name>
    <name type="common">Green alga</name>
    <name type="synonym">Ulothrix nitens</name>
    <dbReference type="NCBI Taxonomy" id="105231"/>
    <lineage>
        <taxon>Eukaryota</taxon>
        <taxon>Viridiplantae</taxon>
        <taxon>Streptophyta</taxon>
        <taxon>Klebsormidiophyceae</taxon>
        <taxon>Klebsormidiales</taxon>
        <taxon>Klebsormidiaceae</taxon>
        <taxon>Klebsormidium</taxon>
    </lineage>
</organism>
<dbReference type="SUPFAM" id="SSF53697">
    <property type="entry name" value="SIS domain"/>
    <property type="match status" value="3"/>
</dbReference>
<dbReference type="AlphaFoldDB" id="A0A1Y1IMD8"/>
<proteinExistence type="predicted"/>
<feature type="domain" description="SIS" evidence="4">
    <location>
        <begin position="57"/>
        <end position="171"/>
    </location>
</feature>
<dbReference type="GO" id="GO:0019210">
    <property type="term" value="F:kinase inhibitor activity"/>
    <property type="evidence" value="ECO:0000318"/>
    <property type="project" value="GO_Central"/>
</dbReference>
<feature type="compositionally biased region" description="Low complexity" evidence="2">
    <location>
        <begin position="419"/>
        <end position="428"/>
    </location>
</feature>
<dbReference type="PROSITE" id="PS01272">
    <property type="entry name" value="GCKR"/>
    <property type="match status" value="1"/>
</dbReference>
<keyword evidence="6" id="KW-1185">Reference proteome</keyword>
<dbReference type="InterPro" id="IPR005486">
    <property type="entry name" value="Glucokinase_regulatory_CS"/>
</dbReference>
<evidence type="ECO:0000313" key="6">
    <source>
        <dbReference type="Proteomes" id="UP000054558"/>
    </source>
</evidence>
<feature type="compositionally biased region" description="Basic and acidic residues" evidence="2">
    <location>
        <begin position="431"/>
        <end position="448"/>
    </location>
</feature>
<dbReference type="Pfam" id="PF20741">
    <property type="entry name" value="GKRP-like_C"/>
    <property type="match status" value="2"/>
</dbReference>
<dbReference type="OMA" id="SAHFARM"/>
<dbReference type="OrthoDB" id="2019182at2759"/>
<name>A0A1Y1IMD8_KLENI</name>
<reference evidence="5 6" key="1">
    <citation type="journal article" date="2014" name="Nat. Commun.">
        <title>Klebsormidium flaccidum genome reveals primary factors for plant terrestrial adaptation.</title>
        <authorList>
            <person name="Hori K."/>
            <person name="Maruyama F."/>
            <person name="Fujisawa T."/>
            <person name="Togashi T."/>
            <person name="Yamamoto N."/>
            <person name="Seo M."/>
            <person name="Sato S."/>
            <person name="Yamada T."/>
            <person name="Mori H."/>
            <person name="Tajima N."/>
            <person name="Moriyama T."/>
            <person name="Ikeuchi M."/>
            <person name="Watanabe M."/>
            <person name="Wada H."/>
            <person name="Kobayashi K."/>
            <person name="Saito M."/>
            <person name="Masuda T."/>
            <person name="Sasaki-Sekimoto Y."/>
            <person name="Mashiguchi K."/>
            <person name="Awai K."/>
            <person name="Shimojima M."/>
            <person name="Masuda S."/>
            <person name="Iwai M."/>
            <person name="Nobusawa T."/>
            <person name="Narise T."/>
            <person name="Kondo S."/>
            <person name="Saito H."/>
            <person name="Sato R."/>
            <person name="Murakawa M."/>
            <person name="Ihara Y."/>
            <person name="Oshima-Yamada Y."/>
            <person name="Ohtaka K."/>
            <person name="Satoh M."/>
            <person name="Sonobe K."/>
            <person name="Ishii M."/>
            <person name="Ohtani R."/>
            <person name="Kanamori-Sato M."/>
            <person name="Honoki R."/>
            <person name="Miyazaki D."/>
            <person name="Mochizuki H."/>
            <person name="Umetsu J."/>
            <person name="Higashi K."/>
            <person name="Shibata D."/>
            <person name="Kamiya Y."/>
            <person name="Sato N."/>
            <person name="Nakamura Y."/>
            <person name="Tabata S."/>
            <person name="Ida S."/>
            <person name="Kurokawa K."/>
            <person name="Ohta H."/>
        </authorList>
    </citation>
    <scope>NUCLEOTIDE SEQUENCE [LARGE SCALE GENOMIC DNA]</scope>
    <source>
        <strain evidence="5 6">NIES-2285</strain>
    </source>
</reference>
<sequence length="836" mass="87678">MQAITERSHELTADLDLGGPTDILRLLRACDAEIFGGYKGFPGLADEEVRGTVDAIIAVVVDMIRSSPYDSAIILSGAGTSGRIAFSVARAFNAVLEKHGKPRCIHYLIAGGEAALLKAQEGAEDNAAKAVEDLKKIYAQGRHGKGFGRVLYIGISCGLSATYVAAQLQYTIKQPHYASVLLGFNPLSYARKVRVPEFGHTFFDVATQLETAARETAANGRRHFILTPVVGPEAVTGSTRLKAGSATKILLESIFGKACAQALALPYLGKAPATPISRSSSDAAVEFTSGKPVRTEKTKKGPQAPPPAAPSAYKAALQAYDGVIKAVYDAIPQLAVLIEAARESLDSKGSILYVGAGGTGLVGLIDASEQVPTFGAAPADVQAFVEGGWAALTRPPVIKRSLSSPMASRHDRALPPPLTLSDPSPSSPHRTLSDSPRRTPRRLNADDRLPSSVLASVVERGLAAAGTPTKLRASFSGSEFSNGDAPQSDTPGGSGPEGDSRRESAKNGVAEEKRAAPPASPAAKTPKASPALAPHADPDSPNGALPAGGDDPSDGKLSVSYFLERVLPRVRHTDTVVVLRGAGAGAGLSAETEAVIAERKKQRGGMVLALVDVVVGEHDRILCLGDADVDEAKSADAPDVRPELERLANVRVLVRLPPSAAAPLVPGVDGFSELAVKLVLNAVSTGAHVLAGKVYRSLMIDLRVSNHKLLHRAVAIVEQLVGVPRPAAIDCVLRAIYRLDHGDELAGADVRESQHPGEGQNGVAEKKELRNLTEALALLKTWSSSVHVLQAAEAFKVVPTALLLATGKFTVESAHETLRETPTVRKLIEEALTQDA</sequence>
<dbReference type="InterPro" id="IPR001347">
    <property type="entry name" value="SIS_dom"/>
</dbReference>
<feature type="compositionally biased region" description="Polar residues" evidence="2">
    <location>
        <begin position="475"/>
        <end position="491"/>
    </location>
</feature>
<feature type="compositionally biased region" description="Low complexity" evidence="2">
    <location>
        <begin position="521"/>
        <end position="534"/>
    </location>
</feature>
<dbReference type="PANTHER" id="PTHR10088">
    <property type="entry name" value="GLUCOKINASE REGULATORY PROTEIN"/>
    <property type="match status" value="1"/>
</dbReference>
<feature type="domain" description="Glucokinase regulatory protein second SIS" evidence="3">
    <location>
        <begin position="333"/>
        <end position="390"/>
    </location>
</feature>
<evidence type="ECO:0000256" key="1">
    <source>
        <dbReference type="ARBA" id="ARBA00023277"/>
    </source>
</evidence>
<dbReference type="STRING" id="105231.A0A1Y1IMD8"/>
<dbReference type="Gene3D" id="3.40.50.10490">
    <property type="entry name" value="Glucose-6-phosphate isomerase like protein, domain 1"/>
    <property type="match status" value="3"/>
</dbReference>
<evidence type="ECO:0000313" key="5">
    <source>
        <dbReference type="EMBL" id="GAQ92055.1"/>
    </source>
</evidence>
<evidence type="ECO:0008006" key="7">
    <source>
        <dbReference type="Google" id="ProtNLM"/>
    </source>
</evidence>
<dbReference type="Proteomes" id="UP000054558">
    <property type="component" value="Unassembled WGS sequence"/>
</dbReference>
<dbReference type="InterPro" id="IPR054017">
    <property type="entry name" value="GKRP_SIS_2"/>
</dbReference>
<dbReference type="GO" id="GO:0005654">
    <property type="term" value="C:nucleoplasm"/>
    <property type="evidence" value="ECO:0000318"/>
    <property type="project" value="GO_Central"/>
</dbReference>
<dbReference type="InterPro" id="IPR046348">
    <property type="entry name" value="SIS_dom_sf"/>
</dbReference>
<evidence type="ECO:0000256" key="2">
    <source>
        <dbReference type="SAM" id="MobiDB-lite"/>
    </source>
</evidence>
<keyword evidence="1" id="KW-0119">Carbohydrate metabolism</keyword>
<feature type="region of interest" description="Disordered" evidence="2">
    <location>
        <begin position="274"/>
        <end position="310"/>
    </location>
</feature>
<protein>
    <recommendedName>
        <fullName evidence="7">Glucokinase regulatory protein</fullName>
    </recommendedName>
</protein>
<dbReference type="InterPro" id="IPR040190">
    <property type="entry name" value="MURQ/GCKR"/>
</dbReference>
<dbReference type="EMBL" id="DF237862">
    <property type="protein sequence ID" value="GAQ92055.1"/>
    <property type="molecule type" value="Genomic_DNA"/>
</dbReference>
<dbReference type="Pfam" id="PF22198">
    <property type="entry name" value="GKRP_SIS_2"/>
    <property type="match status" value="1"/>
</dbReference>
<dbReference type="PANTHER" id="PTHR10088:SF4">
    <property type="entry name" value="GLUCOKINASE REGULATORY PROTEIN"/>
    <property type="match status" value="1"/>
</dbReference>
<dbReference type="Gene3D" id="1.10.8.1080">
    <property type="match status" value="2"/>
</dbReference>
<feature type="region of interest" description="Disordered" evidence="2">
    <location>
        <begin position="402"/>
        <end position="448"/>
    </location>
</feature>
<dbReference type="GO" id="GO:0001678">
    <property type="term" value="P:intracellular glucose homeostasis"/>
    <property type="evidence" value="ECO:0000318"/>
    <property type="project" value="GO_Central"/>
</dbReference>
<evidence type="ECO:0000259" key="3">
    <source>
        <dbReference type="Pfam" id="PF22198"/>
    </source>
</evidence>
<accession>A0A1Y1IMD8</accession>